<evidence type="ECO:0000313" key="3">
    <source>
        <dbReference type="Proteomes" id="UP000297245"/>
    </source>
</evidence>
<dbReference type="Proteomes" id="UP000297245">
    <property type="component" value="Unassembled WGS sequence"/>
</dbReference>
<dbReference type="EMBL" id="ML179045">
    <property type="protein sequence ID" value="THV06100.1"/>
    <property type="molecule type" value="Genomic_DNA"/>
</dbReference>
<name>A0A4S8MSH2_DENBC</name>
<reference evidence="2 3" key="1">
    <citation type="journal article" date="2019" name="Nat. Ecol. Evol.">
        <title>Megaphylogeny resolves global patterns of mushroom evolution.</title>
        <authorList>
            <person name="Varga T."/>
            <person name="Krizsan K."/>
            <person name="Foldi C."/>
            <person name="Dima B."/>
            <person name="Sanchez-Garcia M."/>
            <person name="Sanchez-Ramirez S."/>
            <person name="Szollosi G.J."/>
            <person name="Szarkandi J.G."/>
            <person name="Papp V."/>
            <person name="Albert L."/>
            <person name="Andreopoulos W."/>
            <person name="Angelini C."/>
            <person name="Antonin V."/>
            <person name="Barry K.W."/>
            <person name="Bougher N.L."/>
            <person name="Buchanan P."/>
            <person name="Buyck B."/>
            <person name="Bense V."/>
            <person name="Catcheside P."/>
            <person name="Chovatia M."/>
            <person name="Cooper J."/>
            <person name="Damon W."/>
            <person name="Desjardin D."/>
            <person name="Finy P."/>
            <person name="Geml J."/>
            <person name="Haridas S."/>
            <person name="Hughes K."/>
            <person name="Justo A."/>
            <person name="Karasinski D."/>
            <person name="Kautmanova I."/>
            <person name="Kiss B."/>
            <person name="Kocsube S."/>
            <person name="Kotiranta H."/>
            <person name="LaButti K.M."/>
            <person name="Lechner B.E."/>
            <person name="Liimatainen K."/>
            <person name="Lipzen A."/>
            <person name="Lukacs Z."/>
            <person name="Mihaltcheva S."/>
            <person name="Morgado L.N."/>
            <person name="Niskanen T."/>
            <person name="Noordeloos M.E."/>
            <person name="Ohm R.A."/>
            <person name="Ortiz-Santana B."/>
            <person name="Ovrebo C."/>
            <person name="Racz N."/>
            <person name="Riley R."/>
            <person name="Savchenko A."/>
            <person name="Shiryaev A."/>
            <person name="Soop K."/>
            <person name="Spirin V."/>
            <person name="Szebenyi C."/>
            <person name="Tomsovsky M."/>
            <person name="Tulloss R.E."/>
            <person name="Uehling J."/>
            <person name="Grigoriev I.V."/>
            <person name="Vagvolgyi C."/>
            <person name="Papp T."/>
            <person name="Martin F.M."/>
            <person name="Miettinen O."/>
            <person name="Hibbett D.S."/>
            <person name="Nagy L.G."/>
        </authorList>
    </citation>
    <scope>NUCLEOTIDE SEQUENCE [LARGE SCALE GENOMIC DNA]</scope>
    <source>
        <strain evidence="2 3">CBS 962.96</strain>
    </source>
</reference>
<feature type="region of interest" description="Disordered" evidence="1">
    <location>
        <begin position="1"/>
        <end position="82"/>
    </location>
</feature>
<gene>
    <name evidence="2" type="ORF">K435DRAFT_789815</name>
</gene>
<dbReference type="AlphaFoldDB" id="A0A4S8MSH2"/>
<sequence>MEAEKEAERKERKAEMEAERKERKAEMEAERKERKAEMEAERKERKAEMEAERKKRKAEMEAERKERKAEMEAERKERKAERRLKGSKAEYNFLASESIVRIIQSRNDFVMSKLEPVHAEALHQTSEWNWIMKWMDSGKDHKLTPELQAACNAARSKLEPGEIPLLQDLHQCLKSYRYSRNVTAHPIATLSTARELVRKAIIDTFSKRQPKDVEKVIDYAIGHINQEPGRKATDEELKQGVILKNGLVPLFKKDDEGVKNRLVYVAYLIIPNIRDR</sequence>
<evidence type="ECO:0000313" key="2">
    <source>
        <dbReference type="EMBL" id="THV06100.1"/>
    </source>
</evidence>
<evidence type="ECO:0000256" key="1">
    <source>
        <dbReference type="SAM" id="MobiDB-lite"/>
    </source>
</evidence>
<proteinExistence type="predicted"/>
<organism evidence="2 3">
    <name type="scientific">Dendrothele bispora (strain CBS 962.96)</name>
    <dbReference type="NCBI Taxonomy" id="1314807"/>
    <lineage>
        <taxon>Eukaryota</taxon>
        <taxon>Fungi</taxon>
        <taxon>Dikarya</taxon>
        <taxon>Basidiomycota</taxon>
        <taxon>Agaricomycotina</taxon>
        <taxon>Agaricomycetes</taxon>
        <taxon>Agaricomycetidae</taxon>
        <taxon>Agaricales</taxon>
        <taxon>Agaricales incertae sedis</taxon>
        <taxon>Dendrothele</taxon>
    </lineage>
</organism>
<accession>A0A4S8MSH2</accession>
<protein>
    <submittedName>
        <fullName evidence="2">Uncharacterized protein</fullName>
    </submittedName>
</protein>
<keyword evidence="3" id="KW-1185">Reference proteome</keyword>